<dbReference type="EMBL" id="JAWJAY010000001">
    <property type="protein sequence ID" value="MDV2885266.1"/>
    <property type="molecule type" value="Genomic_DNA"/>
</dbReference>
<comment type="caution">
    <text evidence="11">The sequence shown here is derived from an EMBL/GenBank/DDBJ whole genome shotgun (WGS) entry which is preliminary data.</text>
</comment>
<dbReference type="RefSeq" id="WP_012959380.1">
    <property type="nucleotide sequence ID" value="NZ_CP117835.1"/>
</dbReference>
<evidence type="ECO:0000313" key="11">
    <source>
        <dbReference type="EMBL" id="MDV2885266.1"/>
    </source>
</evidence>
<dbReference type="NCBIfam" id="NF005826">
    <property type="entry name" value="PRK07718.1"/>
    <property type="match status" value="1"/>
</dbReference>
<dbReference type="GO" id="GO:0071978">
    <property type="term" value="P:bacterial-type flagellum-dependent swarming motility"/>
    <property type="evidence" value="ECO:0007669"/>
    <property type="project" value="TreeGrafter"/>
</dbReference>
<accession>A0AAJ2NMU4</accession>
<evidence type="ECO:0000256" key="10">
    <source>
        <dbReference type="RuleBase" id="RU364125"/>
    </source>
</evidence>
<evidence type="ECO:0000256" key="9">
    <source>
        <dbReference type="ARBA" id="ARBA00023136"/>
    </source>
</evidence>
<keyword evidence="6 10" id="KW-0812">Transmembrane</keyword>
<comment type="subcellular location">
    <subcellularLocation>
        <location evidence="2">Cell membrane</location>
        <topology evidence="2">Single-pass membrane protein</topology>
    </subcellularLocation>
</comment>
<keyword evidence="9 10" id="KW-0472">Membrane</keyword>
<comment type="similarity">
    <text evidence="3 10">Belongs to the FliL family.</text>
</comment>
<dbReference type="GO" id="GO:0009425">
    <property type="term" value="C:bacterial-type flagellum basal body"/>
    <property type="evidence" value="ECO:0007669"/>
    <property type="project" value="InterPro"/>
</dbReference>
<reference evidence="11" key="1">
    <citation type="submission" date="2023-10" db="EMBL/GenBank/DDBJ databases">
        <title>Screening of Alkalihalophilus pseudofirmusBZ-TG-HK211 and Its Alleviation of Salt Stress on Rapeseed Growth.</title>
        <authorList>
            <person name="Zhao B."/>
            <person name="Guo T."/>
        </authorList>
    </citation>
    <scope>NUCLEOTIDE SEQUENCE</scope>
    <source>
        <strain evidence="11">BZ-TG-HK211</strain>
    </source>
</reference>
<evidence type="ECO:0000256" key="2">
    <source>
        <dbReference type="ARBA" id="ARBA00004162"/>
    </source>
</evidence>
<keyword evidence="8 10" id="KW-1133">Transmembrane helix</keyword>
<dbReference type="Proteomes" id="UP001285636">
    <property type="component" value="Unassembled WGS sequence"/>
</dbReference>
<evidence type="ECO:0000313" key="12">
    <source>
        <dbReference type="Proteomes" id="UP001285636"/>
    </source>
</evidence>
<keyword evidence="11" id="KW-0966">Cell projection</keyword>
<evidence type="ECO:0000256" key="8">
    <source>
        <dbReference type="ARBA" id="ARBA00022989"/>
    </source>
</evidence>
<dbReference type="InterPro" id="IPR005503">
    <property type="entry name" value="FliL"/>
</dbReference>
<gene>
    <name evidence="11" type="primary">fliL</name>
    <name evidence="11" type="ORF">RYX45_08730</name>
</gene>
<dbReference type="GO" id="GO:0005886">
    <property type="term" value="C:plasma membrane"/>
    <property type="evidence" value="ECO:0007669"/>
    <property type="project" value="UniProtKB-SubCell"/>
</dbReference>
<evidence type="ECO:0000256" key="1">
    <source>
        <dbReference type="ARBA" id="ARBA00002254"/>
    </source>
</evidence>
<feature type="transmembrane region" description="Helical" evidence="10">
    <location>
        <begin position="6"/>
        <end position="28"/>
    </location>
</feature>
<evidence type="ECO:0000256" key="5">
    <source>
        <dbReference type="ARBA" id="ARBA00022500"/>
    </source>
</evidence>
<sequence length="143" mass="16178">MFKNKLINIMLIILIALTLIGVITLVLFNHFTNQPEANAEPTIDEIIAQSYVTEEITTNLLSNDFVRTQFHIHVDSKKALQEIQKRDFQVENIILRTLSGKKSPDLAGSAGIEELEAEIKEQINQLLQEGSVVQVYTTSWVIQ</sequence>
<dbReference type="PANTHER" id="PTHR35091">
    <property type="entry name" value="FLAGELLAR PROTEIN FLIL"/>
    <property type="match status" value="1"/>
</dbReference>
<dbReference type="AlphaFoldDB" id="A0AAJ2NMU4"/>
<keyword evidence="11" id="KW-0282">Flagellum</keyword>
<keyword evidence="11" id="KW-0969">Cilium</keyword>
<evidence type="ECO:0000256" key="3">
    <source>
        <dbReference type="ARBA" id="ARBA00008281"/>
    </source>
</evidence>
<protein>
    <recommendedName>
        <fullName evidence="10">Flagellar protein FliL</fullName>
    </recommendedName>
</protein>
<organism evidence="11 12">
    <name type="scientific">Alkalihalophilus pseudofirmus</name>
    <name type="common">Bacillus pseudofirmus</name>
    <dbReference type="NCBI Taxonomy" id="79885"/>
    <lineage>
        <taxon>Bacteria</taxon>
        <taxon>Bacillati</taxon>
        <taxon>Bacillota</taxon>
        <taxon>Bacilli</taxon>
        <taxon>Bacillales</taxon>
        <taxon>Bacillaceae</taxon>
        <taxon>Alkalihalophilus</taxon>
    </lineage>
</organism>
<name>A0AAJ2NMU4_ALKPS</name>
<keyword evidence="5 10" id="KW-0145">Chemotaxis</keyword>
<proteinExistence type="inferred from homology"/>
<dbReference type="GO" id="GO:0006935">
    <property type="term" value="P:chemotaxis"/>
    <property type="evidence" value="ECO:0007669"/>
    <property type="project" value="UniProtKB-KW"/>
</dbReference>
<evidence type="ECO:0000256" key="6">
    <source>
        <dbReference type="ARBA" id="ARBA00022692"/>
    </source>
</evidence>
<keyword evidence="4 10" id="KW-1003">Cell membrane</keyword>
<dbReference type="Pfam" id="PF03748">
    <property type="entry name" value="FliL"/>
    <property type="match status" value="1"/>
</dbReference>
<comment type="function">
    <text evidence="1 10">Controls the rotational direction of flagella during chemotaxis.</text>
</comment>
<evidence type="ECO:0000256" key="4">
    <source>
        <dbReference type="ARBA" id="ARBA00022475"/>
    </source>
</evidence>
<evidence type="ECO:0000256" key="7">
    <source>
        <dbReference type="ARBA" id="ARBA00022779"/>
    </source>
</evidence>
<keyword evidence="7 10" id="KW-0283">Flagellar rotation</keyword>
<dbReference type="PANTHER" id="PTHR35091:SF2">
    <property type="entry name" value="FLAGELLAR PROTEIN FLIL"/>
    <property type="match status" value="1"/>
</dbReference>